<gene>
    <name evidence="1" type="ORF">Moror_10882</name>
</gene>
<dbReference type="AlphaFoldDB" id="V2X587"/>
<accession>V2X587</accession>
<dbReference type="EMBL" id="AWSO01000720">
    <property type="protein sequence ID" value="ESK87946.1"/>
    <property type="molecule type" value="Genomic_DNA"/>
</dbReference>
<dbReference type="HOGENOM" id="CLU_155619_0_0_1"/>
<dbReference type="SUPFAM" id="SSF52540">
    <property type="entry name" value="P-loop containing nucleoside triphosphate hydrolases"/>
    <property type="match status" value="1"/>
</dbReference>
<reference evidence="1 2" key="1">
    <citation type="journal article" date="2014" name="BMC Genomics">
        <title>Genome and secretome analysis of the hemibiotrophic fungal pathogen, Moniliophthora roreri, which causes frosty pod rot disease of cacao: mechanisms of the biotrophic and necrotrophic phases.</title>
        <authorList>
            <person name="Meinhardt L.W."/>
            <person name="Costa G.G.L."/>
            <person name="Thomazella D.P.T."/>
            <person name="Teixeira P.J.P.L."/>
            <person name="Carazzolle M.F."/>
            <person name="Schuster S.C."/>
            <person name="Carlson J.E."/>
            <person name="Guiltinan M.J."/>
            <person name="Mieczkowski P."/>
            <person name="Farmer A."/>
            <person name="Ramaraj T."/>
            <person name="Crozier J."/>
            <person name="Davis R.E."/>
            <person name="Shao J."/>
            <person name="Melnick R.L."/>
            <person name="Pereira G.A.G."/>
            <person name="Bailey B.A."/>
        </authorList>
    </citation>
    <scope>NUCLEOTIDE SEQUENCE [LARGE SCALE GENOMIC DNA]</scope>
    <source>
        <strain evidence="1 2">MCA 2997</strain>
    </source>
</reference>
<dbReference type="OrthoDB" id="3260945at2759"/>
<dbReference type="KEGG" id="mrr:Moror_10882"/>
<dbReference type="Gene3D" id="3.40.50.300">
    <property type="entry name" value="P-loop containing nucleotide triphosphate hydrolases"/>
    <property type="match status" value="1"/>
</dbReference>
<protein>
    <submittedName>
        <fullName evidence="1">Uncharacterized protein</fullName>
    </submittedName>
</protein>
<dbReference type="Proteomes" id="UP000017559">
    <property type="component" value="Unassembled WGS sequence"/>
</dbReference>
<evidence type="ECO:0000313" key="2">
    <source>
        <dbReference type="Proteomes" id="UP000017559"/>
    </source>
</evidence>
<organism evidence="1 2">
    <name type="scientific">Moniliophthora roreri (strain MCA 2997)</name>
    <name type="common">Cocoa frosty pod rot fungus</name>
    <name type="synonym">Crinipellis roreri</name>
    <dbReference type="NCBI Taxonomy" id="1381753"/>
    <lineage>
        <taxon>Eukaryota</taxon>
        <taxon>Fungi</taxon>
        <taxon>Dikarya</taxon>
        <taxon>Basidiomycota</taxon>
        <taxon>Agaricomycotina</taxon>
        <taxon>Agaricomycetes</taxon>
        <taxon>Agaricomycetidae</taxon>
        <taxon>Agaricales</taxon>
        <taxon>Marasmiineae</taxon>
        <taxon>Marasmiaceae</taxon>
        <taxon>Moniliophthora</taxon>
    </lineage>
</organism>
<proteinExistence type="predicted"/>
<sequence>MAIFLLEMVLRIKFQLPEELKTLNTIVKKLISQWNNGLKPFQYQSISKILNLNNLLCITATSDGKLALLAVPLLIYKEISWNCASFPKFGVDIKSKPVGLIITPTKGLVNNIIWLSLFVSSHYQN</sequence>
<name>V2X587_MONRO</name>
<keyword evidence="2" id="KW-1185">Reference proteome</keyword>
<evidence type="ECO:0000313" key="1">
    <source>
        <dbReference type="EMBL" id="ESK87946.1"/>
    </source>
</evidence>
<comment type="caution">
    <text evidence="1">The sequence shown here is derived from an EMBL/GenBank/DDBJ whole genome shotgun (WGS) entry which is preliminary data.</text>
</comment>
<dbReference type="InterPro" id="IPR027417">
    <property type="entry name" value="P-loop_NTPase"/>
</dbReference>